<accession>A0A6P1TUA9</accession>
<dbReference type="Gene3D" id="3.80.10.10">
    <property type="entry name" value="Ribonuclease Inhibitor"/>
    <property type="match status" value="1"/>
</dbReference>
<dbReference type="RefSeq" id="WP_161840088.1">
    <property type="nucleotide sequence ID" value="NZ_CP048000.1"/>
</dbReference>
<dbReference type="InterPro" id="IPR032675">
    <property type="entry name" value="LRR_dom_sf"/>
</dbReference>
<dbReference type="EMBL" id="CP048000">
    <property type="protein sequence ID" value="QHQ63266.1"/>
    <property type="molecule type" value="Genomic_DNA"/>
</dbReference>
<keyword evidence="2" id="KW-1185">Reference proteome</keyword>
<dbReference type="Proteomes" id="UP000464314">
    <property type="component" value="Chromosome"/>
</dbReference>
<evidence type="ECO:0000313" key="2">
    <source>
        <dbReference type="Proteomes" id="UP000464314"/>
    </source>
</evidence>
<protein>
    <submittedName>
        <fullName evidence="1">Uncharacterized protein</fullName>
    </submittedName>
</protein>
<dbReference type="KEGG" id="anr:Ana3638_22870"/>
<gene>
    <name evidence="1" type="ORF">Ana3638_22870</name>
</gene>
<reference evidence="1 2" key="1">
    <citation type="submission" date="2020-01" db="EMBL/GenBank/DDBJ databases">
        <title>Genome analysis of Anaerocolumna sp. CBA3638.</title>
        <authorList>
            <person name="Kim J."/>
            <person name="Roh S.W."/>
        </authorList>
    </citation>
    <scope>NUCLEOTIDE SEQUENCE [LARGE SCALE GENOMIC DNA]</scope>
    <source>
        <strain evidence="1 2">CBA3638</strain>
    </source>
</reference>
<proteinExistence type="predicted"/>
<organism evidence="1 2">
    <name type="scientific">Anaerocolumna sedimenticola</name>
    <dbReference type="NCBI Taxonomy" id="2696063"/>
    <lineage>
        <taxon>Bacteria</taxon>
        <taxon>Bacillati</taxon>
        <taxon>Bacillota</taxon>
        <taxon>Clostridia</taxon>
        <taxon>Lachnospirales</taxon>
        <taxon>Lachnospiraceae</taxon>
        <taxon>Anaerocolumna</taxon>
    </lineage>
</organism>
<sequence>MFKNGKRILYLLTIIFILSQAGKVCIAESVYNFTKDSQSTYKGEEIFIFKDNVSEEDFKSNERPCYPEVKEVIIEKGVTFFDWDYLTKGYFPNVEMVNISNTVKKINSSGYYFYNGLKKLKTIHVEEDNAYYTSDKGCLFNKNKTVLIQYPIAQNNTSYSIPDTVTTITGNAFINAENLKSVTLGAKVNANQIGSIREQLKDINAFTVNSRNSSFRAIDGVLFT</sequence>
<name>A0A6P1TUA9_9FIRM</name>
<evidence type="ECO:0000313" key="1">
    <source>
        <dbReference type="EMBL" id="QHQ63266.1"/>
    </source>
</evidence>
<dbReference type="AlphaFoldDB" id="A0A6P1TUA9"/>